<evidence type="ECO:0000256" key="2">
    <source>
        <dbReference type="ARBA" id="ARBA00021561"/>
    </source>
</evidence>
<dbReference type="Proteomes" id="UP000198287">
    <property type="component" value="Unassembled WGS sequence"/>
</dbReference>
<dbReference type="OMA" id="TKEFLFM"/>
<evidence type="ECO:0000313" key="5">
    <source>
        <dbReference type="Proteomes" id="UP000198287"/>
    </source>
</evidence>
<feature type="region of interest" description="Disordered" evidence="3">
    <location>
        <begin position="214"/>
        <end position="261"/>
    </location>
</feature>
<dbReference type="Pfam" id="PF04180">
    <property type="entry name" value="LTV"/>
    <property type="match status" value="2"/>
</dbReference>
<reference evidence="4 5" key="1">
    <citation type="submission" date="2015-12" db="EMBL/GenBank/DDBJ databases">
        <title>The genome of Folsomia candida.</title>
        <authorList>
            <person name="Faddeeva A."/>
            <person name="Derks M.F."/>
            <person name="Anvar Y."/>
            <person name="Smit S."/>
            <person name="Van Straalen N."/>
            <person name="Roelofs D."/>
        </authorList>
    </citation>
    <scope>NUCLEOTIDE SEQUENCE [LARGE SCALE GENOMIC DNA]</scope>
    <source>
        <strain evidence="4 5">VU population</strain>
        <tissue evidence="4">Whole body</tissue>
    </source>
</reference>
<evidence type="ECO:0000256" key="3">
    <source>
        <dbReference type="SAM" id="MobiDB-lite"/>
    </source>
</evidence>
<dbReference type="GO" id="GO:0042274">
    <property type="term" value="P:ribosomal small subunit biogenesis"/>
    <property type="evidence" value="ECO:0007669"/>
    <property type="project" value="InterPro"/>
</dbReference>
<sequence length="498" mass="56924">MPKKKFIDKKHATTFVLANRSQRDPLLADEDAPKNILLPLDQVPSLGGPNPGGTSSGKPKDEKDTFATRKEEQMKYGIYFDDKYDYLQHLRDSREVSNIEWDYCERIYAPAPLPRSSENGATSSIVLTKDDLKDVKLKLPSSLFESEYKEDIGLLNKAATSRGPRPDLDPDIIAALDDDFDFENKEYELEDNFVELANLEQGVIEGEPTAEDLEGLFSSDDEDGNNSEHDDYEDEMGDSLGSLKGPHQYMSDDDDENKSRFTNYSMSSSVVRRNKQLLLVDDCFEKMFEGYDDTEIGALDCDEIEGHINADSDLLLKYANEFEQDRKKEELINEKISNLALREESDSNDDEMSDSDEDKVNRDKWDCESILSTYSNTKNRPKLISEPSKKNHIRISGKTGIPVDVLGKGLTKHALKTLDDQYAVEHNVPTKSIMSGVTSIRSKTETSDERRDRKKLVKEYRRERRMERKANTEAFKDEKKRLEKVRINDKHNIPTLKL</sequence>
<dbReference type="GO" id="GO:0005634">
    <property type="term" value="C:nucleus"/>
    <property type="evidence" value="ECO:0007669"/>
    <property type="project" value="TreeGrafter"/>
</dbReference>
<dbReference type="OrthoDB" id="5852896at2759"/>
<organism evidence="4 5">
    <name type="scientific">Folsomia candida</name>
    <name type="common">Springtail</name>
    <dbReference type="NCBI Taxonomy" id="158441"/>
    <lineage>
        <taxon>Eukaryota</taxon>
        <taxon>Metazoa</taxon>
        <taxon>Ecdysozoa</taxon>
        <taxon>Arthropoda</taxon>
        <taxon>Hexapoda</taxon>
        <taxon>Collembola</taxon>
        <taxon>Entomobryomorpha</taxon>
        <taxon>Isotomoidea</taxon>
        <taxon>Isotomidae</taxon>
        <taxon>Proisotominae</taxon>
        <taxon>Folsomia</taxon>
    </lineage>
</organism>
<comment type="similarity">
    <text evidence="1">Belongs to the LTV1 family.</text>
</comment>
<protein>
    <recommendedName>
        <fullName evidence="2">Protein LTV1 homolog</fullName>
    </recommendedName>
</protein>
<feature type="compositionally biased region" description="Acidic residues" evidence="3">
    <location>
        <begin position="346"/>
        <end position="357"/>
    </location>
</feature>
<dbReference type="PANTHER" id="PTHR21531">
    <property type="entry name" value="LOW-TEMPERATURE VIABILITY PROTEIN LTV1-RELATED"/>
    <property type="match status" value="1"/>
</dbReference>
<dbReference type="InterPro" id="IPR007307">
    <property type="entry name" value="Ltv1"/>
</dbReference>
<feature type="region of interest" description="Disordered" evidence="3">
    <location>
        <begin position="439"/>
        <end position="498"/>
    </location>
</feature>
<accession>A0A226F1P4</accession>
<dbReference type="PANTHER" id="PTHR21531:SF0">
    <property type="entry name" value="PROTEIN LTV1 HOMOLOG"/>
    <property type="match status" value="1"/>
</dbReference>
<gene>
    <name evidence="4" type="ORF">Fcan01_02978</name>
</gene>
<keyword evidence="5" id="KW-1185">Reference proteome</keyword>
<feature type="region of interest" description="Disordered" evidence="3">
    <location>
        <begin position="38"/>
        <end position="68"/>
    </location>
</feature>
<dbReference type="AlphaFoldDB" id="A0A226F1P4"/>
<dbReference type="STRING" id="158441.A0A226F1P4"/>
<evidence type="ECO:0000313" key="4">
    <source>
        <dbReference type="EMBL" id="OXA63705.1"/>
    </source>
</evidence>
<dbReference type="EMBL" id="LNIX01000001">
    <property type="protein sequence ID" value="OXA63705.1"/>
    <property type="molecule type" value="Genomic_DNA"/>
</dbReference>
<feature type="region of interest" description="Disordered" evidence="3">
    <location>
        <begin position="342"/>
        <end position="361"/>
    </location>
</feature>
<name>A0A226F1P4_FOLCA</name>
<feature type="compositionally biased region" description="Basic and acidic residues" evidence="3">
    <location>
        <begin position="58"/>
        <end position="68"/>
    </location>
</feature>
<feature type="compositionally biased region" description="Basic and acidic residues" evidence="3">
    <location>
        <begin position="442"/>
        <end position="492"/>
    </location>
</feature>
<proteinExistence type="inferred from homology"/>
<dbReference type="GO" id="GO:0000056">
    <property type="term" value="P:ribosomal small subunit export from nucleus"/>
    <property type="evidence" value="ECO:0007669"/>
    <property type="project" value="TreeGrafter"/>
</dbReference>
<feature type="compositionally biased region" description="Acidic residues" evidence="3">
    <location>
        <begin position="214"/>
        <end position="237"/>
    </location>
</feature>
<comment type="caution">
    <text evidence="4">The sequence shown here is derived from an EMBL/GenBank/DDBJ whole genome shotgun (WGS) entry which is preliminary data.</text>
</comment>
<dbReference type="GO" id="GO:0030688">
    <property type="term" value="C:preribosome, small subunit precursor"/>
    <property type="evidence" value="ECO:0007669"/>
    <property type="project" value="TreeGrafter"/>
</dbReference>
<evidence type="ECO:0000256" key="1">
    <source>
        <dbReference type="ARBA" id="ARBA00009078"/>
    </source>
</evidence>
<dbReference type="GO" id="GO:0005829">
    <property type="term" value="C:cytosol"/>
    <property type="evidence" value="ECO:0007669"/>
    <property type="project" value="TreeGrafter"/>
</dbReference>